<accession>A0A0B2VK59</accession>
<feature type="non-terminal residue" evidence="3">
    <location>
        <position position="1"/>
    </location>
</feature>
<organism evidence="3 4">
    <name type="scientific">Toxocara canis</name>
    <name type="common">Canine roundworm</name>
    <dbReference type="NCBI Taxonomy" id="6265"/>
    <lineage>
        <taxon>Eukaryota</taxon>
        <taxon>Metazoa</taxon>
        <taxon>Ecdysozoa</taxon>
        <taxon>Nematoda</taxon>
        <taxon>Chromadorea</taxon>
        <taxon>Rhabditida</taxon>
        <taxon>Spirurina</taxon>
        <taxon>Ascaridomorpha</taxon>
        <taxon>Ascaridoidea</taxon>
        <taxon>Toxocaridae</taxon>
        <taxon>Toxocara</taxon>
    </lineage>
</organism>
<dbReference type="OrthoDB" id="5848803at2759"/>
<evidence type="ECO:0000313" key="3">
    <source>
        <dbReference type="EMBL" id="KHN83891.1"/>
    </source>
</evidence>
<evidence type="ECO:0000256" key="1">
    <source>
        <dbReference type="ARBA" id="ARBA00022729"/>
    </source>
</evidence>
<keyword evidence="1" id="KW-0732">Signal</keyword>
<feature type="non-terminal residue" evidence="3">
    <location>
        <position position="89"/>
    </location>
</feature>
<dbReference type="Proteomes" id="UP000031036">
    <property type="component" value="Unassembled WGS sequence"/>
</dbReference>
<sequence>ATMIFIAAVIIKPSKGSELIKACGDRLETIMNSICSYREQKLPCYDFESAQSAVIVSKCCNVGCRKNEIENVCCFTEKCLQNCYQNKDM</sequence>
<dbReference type="SMART" id="SM00078">
    <property type="entry name" value="IlGF"/>
    <property type="match status" value="1"/>
</dbReference>
<evidence type="ECO:0000259" key="2">
    <source>
        <dbReference type="SMART" id="SM00078"/>
    </source>
</evidence>
<dbReference type="InterPro" id="IPR016179">
    <property type="entry name" value="Insulin-like"/>
</dbReference>
<reference evidence="3 4" key="1">
    <citation type="submission" date="2014-11" db="EMBL/GenBank/DDBJ databases">
        <title>Genetic blueprint of the zoonotic pathogen Toxocara canis.</title>
        <authorList>
            <person name="Zhu X.-Q."/>
            <person name="Korhonen P.K."/>
            <person name="Cai H."/>
            <person name="Young N.D."/>
            <person name="Nejsum P."/>
            <person name="von Samson-Himmelstjerna G."/>
            <person name="Boag P.R."/>
            <person name="Tan P."/>
            <person name="Li Q."/>
            <person name="Min J."/>
            <person name="Yang Y."/>
            <person name="Wang X."/>
            <person name="Fang X."/>
            <person name="Hall R.S."/>
            <person name="Hofmann A."/>
            <person name="Sternberg P.W."/>
            <person name="Jex A.R."/>
            <person name="Gasser R.B."/>
        </authorList>
    </citation>
    <scope>NUCLEOTIDE SEQUENCE [LARGE SCALE GENOMIC DNA]</scope>
    <source>
        <strain evidence="3">PN_DK_2014</strain>
    </source>
</reference>
<dbReference type="AlphaFoldDB" id="A0A0B2VK59"/>
<dbReference type="SUPFAM" id="SSF56994">
    <property type="entry name" value="Insulin-like"/>
    <property type="match status" value="1"/>
</dbReference>
<comment type="caution">
    <text evidence="3">The sequence shown here is derived from an EMBL/GenBank/DDBJ whole genome shotgun (WGS) entry which is preliminary data.</text>
</comment>
<feature type="domain" description="Insulin-like" evidence="2">
    <location>
        <begin position="20"/>
        <end position="73"/>
    </location>
</feature>
<proteinExistence type="predicted"/>
<dbReference type="OMA" id="PCTVENY"/>
<dbReference type="GO" id="GO:0005179">
    <property type="term" value="F:hormone activity"/>
    <property type="evidence" value="ECO:0007669"/>
    <property type="project" value="InterPro"/>
</dbReference>
<dbReference type="InterPro" id="IPR036438">
    <property type="entry name" value="Insulin-like_sf"/>
</dbReference>
<dbReference type="GO" id="GO:0005576">
    <property type="term" value="C:extracellular region"/>
    <property type="evidence" value="ECO:0007669"/>
    <property type="project" value="InterPro"/>
</dbReference>
<keyword evidence="4" id="KW-1185">Reference proteome</keyword>
<dbReference type="EMBL" id="JPKZ01001124">
    <property type="protein sequence ID" value="KHN83891.1"/>
    <property type="molecule type" value="Genomic_DNA"/>
</dbReference>
<protein>
    <recommendedName>
        <fullName evidence="2">Insulin-like domain-containing protein</fullName>
    </recommendedName>
</protein>
<gene>
    <name evidence="3" type="ORF">Tcan_01279</name>
</gene>
<name>A0A0B2VK59_TOXCA</name>
<evidence type="ECO:0000313" key="4">
    <source>
        <dbReference type="Proteomes" id="UP000031036"/>
    </source>
</evidence>